<gene>
    <name evidence="1" type="ORF">SAMN06295960_2375</name>
</gene>
<dbReference type="AlphaFoldDB" id="A0A1X7KJ02"/>
<dbReference type="Proteomes" id="UP000193834">
    <property type="component" value="Unassembled WGS sequence"/>
</dbReference>
<name>A0A1X7KJ02_9BACL</name>
<protein>
    <submittedName>
        <fullName evidence="1">Uncharacterized protein</fullName>
    </submittedName>
</protein>
<keyword evidence="2" id="KW-1185">Reference proteome</keyword>
<dbReference type="EMBL" id="FXAZ01000003">
    <property type="protein sequence ID" value="SMG41012.1"/>
    <property type="molecule type" value="Genomic_DNA"/>
</dbReference>
<reference evidence="1 2" key="1">
    <citation type="submission" date="2017-04" db="EMBL/GenBank/DDBJ databases">
        <authorList>
            <person name="Afonso C.L."/>
            <person name="Miller P.J."/>
            <person name="Scott M.A."/>
            <person name="Spackman E."/>
            <person name="Goraichik I."/>
            <person name="Dimitrov K.M."/>
            <person name="Suarez D.L."/>
            <person name="Swayne D.E."/>
        </authorList>
    </citation>
    <scope>NUCLEOTIDE SEQUENCE [LARGE SCALE GENOMIC DNA]</scope>
    <source>
        <strain evidence="1 2">11</strain>
    </source>
</reference>
<evidence type="ECO:0000313" key="2">
    <source>
        <dbReference type="Proteomes" id="UP000193834"/>
    </source>
</evidence>
<sequence>MFHVEQTWRQLLYYRTTNHRACNVNSQPFTVIDHINISISFYIFGKYYFGALVFKYCLFRSATRTSLFLNYAGKKKSHRAVERSGRH</sequence>
<accession>A0A1X7KJ02</accession>
<organism evidence="1 2">
    <name type="scientific">Paenibacillus aquistagni</name>
    <dbReference type="NCBI Taxonomy" id="1852522"/>
    <lineage>
        <taxon>Bacteria</taxon>
        <taxon>Bacillati</taxon>
        <taxon>Bacillota</taxon>
        <taxon>Bacilli</taxon>
        <taxon>Bacillales</taxon>
        <taxon>Paenibacillaceae</taxon>
        <taxon>Paenibacillus</taxon>
    </lineage>
</organism>
<proteinExistence type="predicted"/>
<evidence type="ECO:0000313" key="1">
    <source>
        <dbReference type="EMBL" id="SMG41012.1"/>
    </source>
</evidence>